<feature type="transmembrane region" description="Helical" evidence="2">
    <location>
        <begin position="305"/>
        <end position="322"/>
    </location>
</feature>
<dbReference type="PANTHER" id="PTHR33927:SF1">
    <property type="entry name" value="TRANSMEMBRANE PROTEIN"/>
    <property type="match status" value="1"/>
</dbReference>
<evidence type="ECO:0000256" key="1">
    <source>
        <dbReference type="SAM" id="MobiDB-lite"/>
    </source>
</evidence>
<evidence type="ECO:0008006" key="5">
    <source>
        <dbReference type="Google" id="ProtNLM"/>
    </source>
</evidence>
<dbReference type="InParanoid" id="A0A218Z7J8"/>
<dbReference type="EMBL" id="MZNU01000172">
    <property type="protein sequence ID" value="OWP03732.1"/>
    <property type="molecule type" value="Genomic_DNA"/>
</dbReference>
<accession>A0A218Z7J8</accession>
<feature type="transmembrane region" description="Helical" evidence="2">
    <location>
        <begin position="169"/>
        <end position="186"/>
    </location>
</feature>
<evidence type="ECO:0000313" key="3">
    <source>
        <dbReference type="EMBL" id="OWP03732.1"/>
    </source>
</evidence>
<feature type="transmembrane region" description="Helical" evidence="2">
    <location>
        <begin position="198"/>
        <end position="217"/>
    </location>
</feature>
<evidence type="ECO:0000256" key="2">
    <source>
        <dbReference type="SAM" id="Phobius"/>
    </source>
</evidence>
<reference evidence="3 4" key="1">
    <citation type="submission" date="2017-04" db="EMBL/GenBank/DDBJ databases">
        <title>Draft genome sequence of Marssonina coronaria NL1: causal agent of apple blotch.</title>
        <authorList>
            <person name="Cheng Q."/>
        </authorList>
    </citation>
    <scope>NUCLEOTIDE SEQUENCE [LARGE SCALE GENOMIC DNA]</scope>
    <source>
        <strain evidence="3 4">NL1</strain>
    </source>
</reference>
<feature type="compositionally biased region" description="Polar residues" evidence="1">
    <location>
        <begin position="23"/>
        <end position="45"/>
    </location>
</feature>
<comment type="caution">
    <text evidence="3">The sequence shown here is derived from an EMBL/GenBank/DDBJ whole genome shotgun (WGS) entry which is preliminary data.</text>
</comment>
<gene>
    <name evidence="3" type="ORF">B2J93_6075</name>
</gene>
<proteinExistence type="predicted"/>
<feature type="transmembrane region" description="Helical" evidence="2">
    <location>
        <begin position="263"/>
        <end position="285"/>
    </location>
</feature>
<keyword evidence="4" id="KW-1185">Reference proteome</keyword>
<keyword evidence="2" id="KW-0812">Transmembrane</keyword>
<protein>
    <recommendedName>
        <fullName evidence="5">Non-ribosomal peptide synthetase</fullName>
    </recommendedName>
</protein>
<evidence type="ECO:0000313" key="4">
    <source>
        <dbReference type="Proteomes" id="UP000242519"/>
    </source>
</evidence>
<sequence length="530" mass="59071">MSTPFVRPNGQDEADLEKGLPSIVTSFSSDSPKNGLSVTTQSVESPASPHLAGGEKPTDKENHIYHITPVSGDSTPSSSVAVQSLASLKGEPSEVAKLGPSANRRRWIRFQLWFNTYRKFFVLVTVLNLVGFIVMALGHFPYAKKHVGALVLGNLLAAIMVRNELFARFLYLVAIYGLRSWAPLWLKYTTVSILQHVGGIHSGCALSAVGWLLYNIVTIALHHSVQHPSVIATGAITALFMTISILSAIPWVRNTHHNIFERYHRFCGWLGLAATWCFVVLQKLYDTKQGKWRTGADTLLETQELWFSAAITVFIFLPWATVRRVPVEVEIPSSKVAVLRFERGMQQGLLGRIGRTSMLEYHAFGIISEGRKSPYHYMICGVQGDFTKSLVANPPKAMWTRQLKFAGPGHASAMFKRGIRICTGTGLGAALSTCIQDPNWFLIWIGSNQEKTFGPTISALIHNNIEPERMILWDSKERGRRPDTMQLLRDTWKSFGAEVIFITSNMQGNDEMMEGCRAEGMHAFGTLWDF</sequence>
<feature type="region of interest" description="Disordered" evidence="1">
    <location>
        <begin position="1"/>
        <end position="60"/>
    </location>
</feature>
<organism evidence="3 4">
    <name type="scientific">Diplocarpon coronariae</name>
    <dbReference type="NCBI Taxonomy" id="2795749"/>
    <lineage>
        <taxon>Eukaryota</taxon>
        <taxon>Fungi</taxon>
        <taxon>Dikarya</taxon>
        <taxon>Ascomycota</taxon>
        <taxon>Pezizomycotina</taxon>
        <taxon>Leotiomycetes</taxon>
        <taxon>Helotiales</taxon>
        <taxon>Drepanopezizaceae</taxon>
        <taxon>Diplocarpon</taxon>
    </lineage>
</organism>
<dbReference type="AlphaFoldDB" id="A0A218Z7J8"/>
<dbReference type="PANTHER" id="PTHR33927">
    <property type="entry name" value="TRANSMEMBRANE PROTEIN"/>
    <property type="match status" value="1"/>
</dbReference>
<dbReference type="OrthoDB" id="3142841at2759"/>
<keyword evidence="2" id="KW-1133">Transmembrane helix</keyword>
<dbReference type="InterPro" id="IPR052979">
    <property type="entry name" value="Adenylate-forming_domain"/>
</dbReference>
<name>A0A218Z7J8_9HELO</name>
<feature type="transmembrane region" description="Helical" evidence="2">
    <location>
        <begin position="120"/>
        <end position="140"/>
    </location>
</feature>
<dbReference type="Proteomes" id="UP000242519">
    <property type="component" value="Unassembled WGS sequence"/>
</dbReference>
<keyword evidence="2" id="KW-0472">Membrane</keyword>
<feature type="transmembrane region" description="Helical" evidence="2">
    <location>
        <begin position="229"/>
        <end position="251"/>
    </location>
</feature>